<evidence type="ECO:0000313" key="11">
    <source>
        <dbReference type="Proteomes" id="UP000604046"/>
    </source>
</evidence>
<dbReference type="Proteomes" id="UP000604046">
    <property type="component" value="Unassembled WGS sequence"/>
</dbReference>
<dbReference type="GO" id="GO:0003677">
    <property type="term" value="F:DNA binding"/>
    <property type="evidence" value="ECO:0007669"/>
    <property type="project" value="UniProtKB-KW"/>
</dbReference>
<dbReference type="Gene3D" id="1.10.460.10">
    <property type="entry name" value="Topoisomerase I, domain 2"/>
    <property type="match status" value="1"/>
</dbReference>
<dbReference type="InterPro" id="IPR003602">
    <property type="entry name" value="Topo_IA_DNA-bd_dom"/>
</dbReference>
<dbReference type="EMBL" id="CAJNDS010002195">
    <property type="protein sequence ID" value="CAE7367179.1"/>
    <property type="molecule type" value="Genomic_DNA"/>
</dbReference>
<dbReference type="Pfam" id="PF01751">
    <property type="entry name" value="Toprim"/>
    <property type="match status" value="1"/>
</dbReference>
<evidence type="ECO:0000256" key="1">
    <source>
        <dbReference type="ARBA" id="ARBA00000213"/>
    </source>
</evidence>
<name>A0A812PRD7_9DINO</name>
<dbReference type="AlphaFoldDB" id="A0A812PRD7"/>
<protein>
    <recommendedName>
        <fullName evidence="3 7">DNA topoisomerase</fullName>
        <ecNumber evidence="3 7">5.6.2.1</ecNumber>
    </recommendedName>
</protein>
<keyword evidence="11" id="KW-1185">Reference proteome</keyword>
<dbReference type="InterPro" id="IPR013824">
    <property type="entry name" value="Topo_IA_cen_sub1"/>
</dbReference>
<dbReference type="Pfam" id="PF01131">
    <property type="entry name" value="Topoisom_bac"/>
    <property type="match status" value="1"/>
</dbReference>
<dbReference type="PANTHER" id="PTHR11390">
    <property type="entry name" value="PROKARYOTIC DNA TOPOISOMERASE"/>
    <property type="match status" value="1"/>
</dbReference>
<dbReference type="OrthoDB" id="430051at2759"/>
<comment type="catalytic activity">
    <reaction evidence="1 7">
        <text>ATP-independent breakage of single-stranded DNA, followed by passage and rejoining.</text>
        <dbReference type="EC" id="5.6.2.1"/>
    </reaction>
</comment>
<comment type="similarity">
    <text evidence="2 7">Belongs to the type IA topoisomerase family.</text>
</comment>
<dbReference type="InterPro" id="IPR013826">
    <property type="entry name" value="Topo_IA_cen_sub3"/>
</dbReference>
<evidence type="ECO:0000256" key="2">
    <source>
        <dbReference type="ARBA" id="ARBA00009446"/>
    </source>
</evidence>
<dbReference type="InterPro" id="IPR013497">
    <property type="entry name" value="Topo_IA_cen"/>
</dbReference>
<dbReference type="InterPro" id="IPR006171">
    <property type="entry name" value="TOPRIM_dom"/>
</dbReference>
<keyword evidence="6 7" id="KW-0413">Isomerase</keyword>
<dbReference type="SMART" id="SM00437">
    <property type="entry name" value="TOP1Ac"/>
    <property type="match status" value="1"/>
</dbReference>
<dbReference type="GO" id="GO:0006265">
    <property type="term" value="P:DNA topological change"/>
    <property type="evidence" value="ECO:0007669"/>
    <property type="project" value="InterPro"/>
</dbReference>
<dbReference type="InterPro" id="IPR023406">
    <property type="entry name" value="Topo_IA_AS"/>
</dbReference>
<proteinExistence type="inferred from homology"/>
<evidence type="ECO:0000256" key="3">
    <source>
        <dbReference type="ARBA" id="ARBA00012891"/>
    </source>
</evidence>
<dbReference type="CDD" id="cd00186">
    <property type="entry name" value="TOP1Ac"/>
    <property type="match status" value="1"/>
</dbReference>
<dbReference type="PROSITE" id="PS52039">
    <property type="entry name" value="TOPO_IA_2"/>
    <property type="match status" value="1"/>
</dbReference>
<evidence type="ECO:0000256" key="6">
    <source>
        <dbReference type="ARBA" id="ARBA00023235"/>
    </source>
</evidence>
<dbReference type="PANTHER" id="PTHR11390:SF20">
    <property type="entry name" value="DNA TOPOISOMERASE 3-BETA-1"/>
    <property type="match status" value="1"/>
</dbReference>
<evidence type="ECO:0000256" key="7">
    <source>
        <dbReference type="RuleBase" id="RU362092"/>
    </source>
</evidence>
<keyword evidence="5 7" id="KW-0238">DNA-binding</keyword>
<dbReference type="InterPro" id="IPR003601">
    <property type="entry name" value="Topo_IA_2"/>
</dbReference>
<dbReference type="GO" id="GO:0006281">
    <property type="term" value="P:DNA repair"/>
    <property type="evidence" value="ECO:0007669"/>
    <property type="project" value="TreeGrafter"/>
</dbReference>
<evidence type="ECO:0000313" key="10">
    <source>
        <dbReference type="EMBL" id="CAE7367179.1"/>
    </source>
</evidence>
<dbReference type="InterPro" id="IPR013825">
    <property type="entry name" value="Topo_IA_cen_sub2"/>
</dbReference>
<accession>A0A812PRD7</accession>
<dbReference type="GO" id="GO:0005634">
    <property type="term" value="C:nucleus"/>
    <property type="evidence" value="ECO:0007669"/>
    <property type="project" value="TreeGrafter"/>
</dbReference>
<organism evidence="10 11">
    <name type="scientific">Symbiodinium natans</name>
    <dbReference type="NCBI Taxonomy" id="878477"/>
    <lineage>
        <taxon>Eukaryota</taxon>
        <taxon>Sar</taxon>
        <taxon>Alveolata</taxon>
        <taxon>Dinophyceae</taxon>
        <taxon>Suessiales</taxon>
        <taxon>Symbiodiniaceae</taxon>
        <taxon>Symbiodinium</taxon>
    </lineage>
</organism>
<dbReference type="EC" id="5.6.2.1" evidence="3 7"/>
<feature type="region of interest" description="Disordered" evidence="8">
    <location>
        <begin position="650"/>
        <end position="678"/>
    </location>
</feature>
<dbReference type="SMART" id="SM00436">
    <property type="entry name" value="TOP1Bc"/>
    <property type="match status" value="1"/>
</dbReference>
<dbReference type="Gene3D" id="3.40.50.140">
    <property type="match status" value="1"/>
</dbReference>
<sequence length="678" mass="75799">MQSSCSSEIAGEKGFRRCSWLLRSLPGLSSACPVLEFAADFPPTGQRSVICVTSVIGHLFQLEFDGRLPQQLAQIYEAPVVKTFTDSARKARVADHLQELAQGSSQLCLWLDADREGENIGFEVIAVCKEWFPDNSNVHRAIFSALTREEVAASFKALGRPDMAVAQGVDARQELDLRVGISFSTLLTRQLKDTRLGSVQRGVTRSITYGPCQTPALGFCVQRQRDIDSFQPQKLWTSQVELRHRQGGSLKLVWKEGRTDNEKQAAAMKQTFLRNRVARVKSSSSSSEVLHRPTGLNTVQLLRSASNALNLGPKQAMKVAEDLYSAGIISYPRTETTRYHETFDAEASLRPLSRHPALGRAAVRALGAWRSLAGKAQSYRARDVGDHPPIVPLRVAASEELRSGAAKRLYDFVCRHFLASWLGDVQLERREACFSIGDFDFEVVLRRLPRDRGWLQAMPWRIDELCLEDGTKRLDCLEQLVNQGTADISNWNLEESWTAPPLPLTEAELVDLMDRNGIGTDASIPQHIQTIQDRGYVQLCDGSGAPIEVMKVGAFGRKRGRPSQRPKAPGRYLVPTERGMALVRGLSHLDASLCEPEVRALIERECAMVARAELLQAEVLKRNVDLFRGKFQHVQHSIHELRTFFQAPGGSRQRNARLKGEANRKNRSRRQKRFASEA</sequence>
<feature type="compositionally biased region" description="Basic residues" evidence="8">
    <location>
        <begin position="665"/>
        <end position="678"/>
    </location>
</feature>
<evidence type="ECO:0000256" key="4">
    <source>
        <dbReference type="ARBA" id="ARBA00023029"/>
    </source>
</evidence>
<dbReference type="InterPro" id="IPR000380">
    <property type="entry name" value="Topo_IA"/>
</dbReference>
<comment type="caution">
    <text evidence="10">The sequence shown here is derived from an EMBL/GenBank/DDBJ whole genome shotgun (WGS) entry which is preliminary data.</text>
</comment>
<dbReference type="SUPFAM" id="SSF56712">
    <property type="entry name" value="Prokaryotic type I DNA topoisomerase"/>
    <property type="match status" value="1"/>
</dbReference>
<dbReference type="Gene3D" id="2.70.20.10">
    <property type="entry name" value="Topoisomerase I, domain 3"/>
    <property type="match status" value="1"/>
</dbReference>
<dbReference type="GO" id="GO:0003917">
    <property type="term" value="F:DNA topoisomerase type I (single strand cut, ATP-independent) activity"/>
    <property type="evidence" value="ECO:0007669"/>
    <property type="project" value="UniProtKB-EC"/>
</dbReference>
<evidence type="ECO:0000256" key="5">
    <source>
        <dbReference type="ARBA" id="ARBA00023125"/>
    </source>
</evidence>
<keyword evidence="4 7" id="KW-0799">Topoisomerase</keyword>
<evidence type="ECO:0000256" key="8">
    <source>
        <dbReference type="SAM" id="MobiDB-lite"/>
    </source>
</evidence>
<reference evidence="10" key="1">
    <citation type="submission" date="2021-02" db="EMBL/GenBank/DDBJ databases">
        <authorList>
            <person name="Dougan E. K."/>
            <person name="Rhodes N."/>
            <person name="Thang M."/>
            <person name="Chan C."/>
        </authorList>
    </citation>
    <scope>NUCLEOTIDE SEQUENCE</scope>
</reference>
<comment type="function">
    <text evidence="7">Introduces a single-strand break via transesterification at a target site in duplex DNA. Releases the supercoiling and torsional tension of DNA introduced during the DNA replication and transcription by transiently cleaving and rejoining one strand of the DNA duplex. The scissile phosphodiester is attacked by the catalytic tyrosine of the enzyme, resulting in the formation of a DNA-(5'-phosphotyrosyl)-enzyme intermediate and the expulsion of a 3'-OH DNA strand.</text>
</comment>
<feature type="domain" description="Topo IA-type catalytic" evidence="9">
    <location>
        <begin position="162"/>
        <end position="631"/>
    </location>
</feature>
<dbReference type="PROSITE" id="PS00396">
    <property type="entry name" value="TOPO_IA_1"/>
    <property type="match status" value="1"/>
</dbReference>
<evidence type="ECO:0000259" key="9">
    <source>
        <dbReference type="PROSITE" id="PS52039"/>
    </source>
</evidence>
<dbReference type="GO" id="GO:0006310">
    <property type="term" value="P:DNA recombination"/>
    <property type="evidence" value="ECO:0007669"/>
    <property type="project" value="TreeGrafter"/>
</dbReference>
<gene>
    <name evidence="10" type="ORF">SNAT2548_LOCUS19955</name>
</gene>
<dbReference type="InterPro" id="IPR023405">
    <property type="entry name" value="Topo_IA_core_domain"/>
</dbReference>
<dbReference type="Gene3D" id="1.10.290.10">
    <property type="entry name" value="Topoisomerase I, domain 4"/>
    <property type="match status" value="1"/>
</dbReference>
<dbReference type="PRINTS" id="PR00417">
    <property type="entry name" value="PRTPISMRASEI"/>
</dbReference>